<feature type="signal peptide" evidence="1">
    <location>
        <begin position="1"/>
        <end position="20"/>
    </location>
</feature>
<evidence type="ECO:0000313" key="3">
    <source>
        <dbReference type="Proteomes" id="UP000242175"/>
    </source>
</evidence>
<reference evidence="2 3" key="1">
    <citation type="journal article" date="2016" name="Int. J. Syst. Evol. Microbiol.">
        <title>Paraphotobacterium marinum gen. nov., sp. nov., a member of the family Vibrionaceae, isolated from surface seawater.</title>
        <authorList>
            <person name="Huang Z."/>
            <person name="Dong C."/>
            <person name="Shao Z."/>
        </authorList>
    </citation>
    <scope>NUCLEOTIDE SEQUENCE [LARGE SCALE GENOMIC DNA]</scope>
    <source>
        <strain evidence="2 3">NSCS20N07D</strain>
    </source>
</reference>
<evidence type="ECO:0008006" key="4">
    <source>
        <dbReference type="Google" id="ProtNLM"/>
    </source>
</evidence>
<sequence>MNLKYFFLLTICALSLSLFAKDPVSKQKFCNEYNETPQYDIFLIVPNKLQKTAKIFDEKSRKYTMSKNKGHYIHVTLYLAHFQPNRIEDIQDTLKIISKSVSKKDISIEINKSTTSFSGAFLMLNLKNNVTLQALSDKVTAKFFAMRDQRATIPCWAKDRKNAINLFKDFGTPTGFLSYKPHITLLSPSDFLNVKISNRLKEQLNGVIEKTYFKLPKKLSAVGIGIAEVNNDGQIYKSDPTSKIIKLFYFKNHTVKK</sequence>
<dbReference type="AlphaFoldDB" id="A0A220VEZ3"/>
<dbReference type="OrthoDB" id="79662at2"/>
<dbReference type="Proteomes" id="UP000242175">
    <property type="component" value="Chromosome large"/>
</dbReference>
<dbReference type="KEGG" id="pmai:CF386_07205"/>
<name>A0A220VEZ3_9GAMM</name>
<evidence type="ECO:0000256" key="1">
    <source>
        <dbReference type="SAM" id="SignalP"/>
    </source>
</evidence>
<gene>
    <name evidence="2" type="ORF">CF386_07205</name>
</gene>
<accession>A0A220VEZ3</accession>
<dbReference type="EMBL" id="CP022355">
    <property type="protein sequence ID" value="ASK78796.1"/>
    <property type="molecule type" value="Genomic_DNA"/>
</dbReference>
<dbReference type="RefSeq" id="WP_089073704.1">
    <property type="nucleotide sequence ID" value="NZ_CBCSAM010000001.1"/>
</dbReference>
<organism evidence="2 3">
    <name type="scientific">Paraphotobacterium marinum</name>
    <dbReference type="NCBI Taxonomy" id="1755811"/>
    <lineage>
        <taxon>Bacteria</taxon>
        <taxon>Pseudomonadati</taxon>
        <taxon>Pseudomonadota</taxon>
        <taxon>Gammaproteobacteria</taxon>
        <taxon>Vibrionales</taxon>
        <taxon>Vibrionaceae</taxon>
        <taxon>Paraphotobacterium</taxon>
    </lineage>
</organism>
<dbReference type="SUPFAM" id="SSF55144">
    <property type="entry name" value="LigT-like"/>
    <property type="match status" value="1"/>
</dbReference>
<feature type="chain" id="PRO_5012420101" description="2'-5' RNA ligase" evidence="1">
    <location>
        <begin position="21"/>
        <end position="257"/>
    </location>
</feature>
<keyword evidence="1" id="KW-0732">Signal</keyword>
<keyword evidence="3" id="KW-1185">Reference proteome</keyword>
<evidence type="ECO:0000313" key="2">
    <source>
        <dbReference type="EMBL" id="ASK78796.1"/>
    </source>
</evidence>
<dbReference type="InterPro" id="IPR009097">
    <property type="entry name" value="Cyclic_Pdiesterase"/>
</dbReference>
<protein>
    <recommendedName>
        <fullName evidence="4">2'-5' RNA ligase</fullName>
    </recommendedName>
</protein>
<dbReference type="Gene3D" id="3.90.1140.10">
    <property type="entry name" value="Cyclic phosphodiesterase"/>
    <property type="match status" value="1"/>
</dbReference>
<proteinExistence type="predicted"/>